<feature type="signal peptide" evidence="2">
    <location>
        <begin position="1"/>
        <end position="22"/>
    </location>
</feature>
<keyword evidence="2" id="KW-0732">Signal</keyword>
<organism evidence="3 4">
    <name type="scientific">Enhygromyxa salina</name>
    <dbReference type="NCBI Taxonomy" id="215803"/>
    <lineage>
        <taxon>Bacteria</taxon>
        <taxon>Pseudomonadati</taxon>
        <taxon>Myxococcota</taxon>
        <taxon>Polyangia</taxon>
        <taxon>Nannocystales</taxon>
        <taxon>Nannocystaceae</taxon>
        <taxon>Enhygromyxa</taxon>
    </lineage>
</organism>
<dbReference type="EMBL" id="PVNK01000273">
    <property type="protein sequence ID" value="PRP90682.1"/>
    <property type="molecule type" value="Genomic_DNA"/>
</dbReference>
<feature type="chain" id="PRO_5015498632" description="Lipoprotein" evidence="2">
    <location>
        <begin position="23"/>
        <end position="249"/>
    </location>
</feature>
<evidence type="ECO:0000256" key="1">
    <source>
        <dbReference type="SAM" id="MobiDB-lite"/>
    </source>
</evidence>
<evidence type="ECO:0000313" key="4">
    <source>
        <dbReference type="Proteomes" id="UP000237968"/>
    </source>
</evidence>
<comment type="caution">
    <text evidence="3">The sequence shown here is derived from an EMBL/GenBank/DDBJ whole genome shotgun (WGS) entry which is preliminary data.</text>
</comment>
<dbReference type="PROSITE" id="PS51257">
    <property type="entry name" value="PROKAR_LIPOPROTEIN"/>
    <property type="match status" value="1"/>
</dbReference>
<dbReference type="Proteomes" id="UP000237968">
    <property type="component" value="Unassembled WGS sequence"/>
</dbReference>
<reference evidence="3 4" key="1">
    <citation type="submission" date="2018-03" db="EMBL/GenBank/DDBJ databases">
        <title>Draft Genome Sequences of the Obligatory Marine Myxobacteria Enhygromyxa salina SWB005.</title>
        <authorList>
            <person name="Poehlein A."/>
            <person name="Moghaddam J.A."/>
            <person name="Harms H."/>
            <person name="Alanjari M."/>
            <person name="Koenig G.M."/>
            <person name="Daniel R."/>
            <person name="Schaeberle T.F."/>
        </authorList>
    </citation>
    <scope>NUCLEOTIDE SEQUENCE [LARGE SCALE GENOMIC DNA]</scope>
    <source>
        <strain evidence="3 4">SWB005</strain>
    </source>
</reference>
<proteinExistence type="predicted"/>
<evidence type="ECO:0000313" key="3">
    <source>
        <dbReference type="EMBL" id="PRP90682.1"/>
    </source>
</evidence>
<name>A0A2S9XCU2_9BACT</name>
<protein>
    <recommendedName>
        <fullName evidence="5">Lipoprotein</fullName>
    </recommendedName>
</protein>
<keyword evidence="4" id="KW-1185">Reference proteome</keyword>
<gene>
    <name evidence="3" type="ORF">ENSA5_62600</name>
</gene>
<accession>A0A2S9XCU2</accession>
<dbReference type="AlphaFoldDB" id="A0A2S9XCU2"/>
<evidence type="ECO:0000256" key="2">
    <source>
        <dbReference type="SAM" id="SignalP"/>
    </source>
</evidence>
<sequence>MRKFPLFTASFLGLVLSLSVSACDGDDGDADTMAGETGSGDGDGDSGDGDTGSSECFEQPEICEQFVRCIGALVPDSAETVEAQYGAEGSCWCNATEEEAQGCYSTCKSEVEKALLSHPTESQCHESVCALDELDPDQPYGPIVDGACSDYISQSGDPIPQEPFMSPLGVSGGFCAPECSGLANACPEHTQTSAQGTCYLNGADASYCVSRCYVDSTVIGGTQCQCGATCQPSGSPDGDGNMRGLCTFE</sequence>
<evidence type="ECO:0008006" key="5">
    <source>
        <dbReference type="Google" id="ProtNLM"/>
    </source>
</evidence>
<feature type="region of interest" description="Disordered" evidence="1">
    <location>
        <begin position="29"/>
        <end position="55"/>
    </location>
</feature>